<evidence type="ECO:0000313" key="3">
    <source>
        <dbReference type="Proteomes" id="UP001574673"/>
    </source>
</evidence>
<reference evidence="3" key="1">
    <citation type="submission" date="2024-06" db="EMBL/GenBank/DDBJ databases">
        <title>Radixoralia hellwigii gen. nov., sp nov., isolated from a root canal in the human oral cavity.</title>
        <authorList>
            <person name="Bartsch S."/>
            <person name="Wittmer A."/>
            <person name="Schulz A.-K."/>
            <person name="Neumann-Schaal M."/>
            <person name="Wolf J."/>
            <person name="Gronow S."/>
            <person name="Tennert C."/>
            <person name="Haecker G."/>
            <person name="Cieplik F."/>
            <person name="Al-Ahmad A."/>
        </authorList>
    </citation>
    <scope>NUCLEOTIDE SEQUENCE [LARGE SCALE GENOMIC DNA]</scope>
    <source>
        <strain evidence="3">Wk13</strain>
    </source>
</reference>
<feature type="transmembrane region" description="Helical" evidence="1">
    <location>
        <begin position="46"/>
        <end position="67"/>
    </location>
</feature>
<gene>
    <name evidence="2" type="ORF">ABCS64_10490</name>
</gene>
<keyword evidence="1" id="KW-0812">Transmembrane</keyword>
<keyword evidence="1" id="KW-0472">Membrane</keyword>
<name>A0ABV4UGI0_9RHOO</name>
<keyword evidence="3" id="KW-1185">Reference proteome</keyword>
<protein>
    <submittedName>
        <fullName evidence="2">Uncharacterized protein</fullName>
    </submittedName>
</protein>
<evidence type="ECO:0000256" key="1">
    <source>
        <dbReference type="SAM" id="Phobius"/>
    </source>
</evidence>
<comment type="caution">
    <text evidence="2">The sequence shown here is derived from an EMBL/GenBank/DDBJ whole genome shotgun (WGS) entry which is preliminary data.</text>
</comment>
<accession>A0ABV4UGI0</accession>
<sequence length="85" mass="9347">MKTMRLRLTPKVLAYIACDVLGIALFSSGALWLIRGVPLFFRDFPATKAEAFIALGGGLVLMVYAIARLLREMLEMPAPPTEPPK</sequence>
<dbReference type="Proteomes" id="UP001574673">
    <property type="component" value="Unassembled WGS sequence"/>
</dbReference>
<organism evidence="2 3">
    <name type="scientific">Dentiradicibacter hellwigii</name>
    <dbReference type="NCBI Taxonomy" id="3149053"/>
    <lineage>
        <taxon>Bacteria</taxon>
        <taxon>Pseudomonadati</taxon>
        <taxon>Pseudomonadota</taxon>
        <taxon>Betaproteobacteria</taxon>
        <taxon>Rhodocyclales</taxon>
        <taxon>Rhodocyclaceae</taxon>
        <taxon>Dentiradicibacter</taxon>
    </lineage>
</organism>
<feature type="transmembrane region" description="Helical" evidence="1">
    <location>
        <begin position="12"/>
        <end position="34"/>
    </location>
</feature>
<evidence type="ECO:0000313" key="2">
    <source>
        <dbReference type="EMBL" id="MFA9950740.1"/>
    </source>
</evidence>
<proteinExistence type="predicted"/>
<dbReference type="RefSeq" id="WP_418891777.1">
    <property type="nucleotide sequence ID" value="NZ_JBEUWX010000002.1"/>
</dbReference>
<dbReference type="EMBL" id="JBEUWX010000002">
    <property type="protein sequence ID" value="MFA9950740.1"/>
    <property type="molecule type" value="Genomic_DNA"/>
</dbReference>
<keyword evidence="1" id="KW-1133">Transmembrane helix</keyword>